<feature type="region of interest" description="Disordered" evidence="1">
    <location>
        <begin position="32"/>
        <end position="77"/>
    </location>
</feature>
<name>A0A2S5BCR9_9BASI</name>
<gene>
    <name evidence="2" type="ORF">BMF94_2314</name>
</gene>
<evidence type="ECO:0000313" key="3">
    <source>
        <dbReference type="Proteomes" id="UP000237144"/>
    </source>
</evidence>
<evidence type="ECO:0000313" key="2">
    <source>
        <dbReference type="EMBL" id="POY74553.1"/>
    </source>
</evidence>
<protein>
    <submittedName>
        <fullName evidence="2">Uncharacterized protein</fullName>
    </submittedName>
</protein>
<dbReference type="OrthoDB" id="10416602at2759"/>
<keyword evidence="3" id="KW-1185">Reference proteome</keyword>
<reference evidence="2 3" key="1">
    <citation type="journal article" date="2018" name="Front. Microbiol.">
        <title>Prospects for Fungal Bioremediation of Acidic Radioactive Waste Sites: Characterization and Genome Sequence of Rhodotorula taiwanensis MD1149.</title>
        <authorList>
            <person name="Tkavc R."/>
            <person name="Matrosova V.Y."/>
            <person name="Grichenko O.E."/>
            <person name="Gostincar C."/>
            <person name="Volpe R.P."/>
            <person name="Klimenkova P."/>
            <person name="Gaidamakova E.K."/>
            <person name="Zhou C.E."/>
            <person name="Stewart B.J."/>
            <person name="Lyman M.G."/>
            <person name="Malfatti S.A."/>
            <person name="Rubinfeld B."/>
            <person name="Courtot M."/>
            <person name="Singh J."/>
            <person name="Dalgard C.L."/>
            <person name="Hamilton T."/>
            <person name="Frey K.G."/>
            <person name="Gunde-Cimerman N."/>
            <person name="Dugan L."/>
            <person name="Daly M.J."/>
        </authorList>
    </citation>
    <scope>NUCLEOTIDE SEQUENCE [LARGE SCALE GENOMIC DNA]</scope>
    <source>
        <strain evidence="2 3">MD1149</strain>
    </source>
</reference>
<comment type="caution">
    <text evidence="2">The sequence shown here is derived from an EMBL/GenBank/DDBJ whole genome shotgun (WGS) entry which is preliminary data.</text>
</comment>
<evidence type="ECO:0000256" key="1">
    <source>
        <dbReference type="SAM" id="MobiDB-lite"/>
    </source>
</evidence>
<organism evidence="2 3">
    <name type="scientific">Rhodotorula taiwanensis</name>
    <dbReference type="NCBI Taxonomy" id="741276"/>
    <lineage>
        <taxon>Eukaryota</taxon>
        <taxon>Fungi</taxon>
        <taxon>Dikarya</taxon>
        <taxon>Basidiomycota</taxon>
        <taxon>Pucciniomycotina</taxon>
        <taxon>Microbotryomycetes</taxon>
        <taxon>Sporidiobolales</taxon>
        <taxon>Sporidiobolaceae</taxon>
        <taxon>Rhodotorula</taxon>
    </lineage>
</organism>
<dbReference type="Proteomes" id="UP000237144">
    <property type="component" value="Unassembled WGS sequence"/>
</dbReference>
<sequence>MVYYACPNCGHRSDEYSDSMVHYNACTVVRERPGFKNTPDGRAATDPGPSQAGPGIGQSPPKTADPALAQAGGAKSN</sequence>
<accession>A0A2S5BCR9</accession>
<dbReference type="AlphaFoldDB" id="A0A2S5BCR9"/>
<dbReference type="EMBL" id="PJQD01000023">
    <property type="protein sequence ID" value="POY74553.1"/>
    <property type="molecule type" value="Genomic_DNA"/>
</dbReference>
<proteinExistence type="predicted"/>